<evidence type="ECO:0000313" key="2">
    <source>
        <dbReference type="EMBL" id="KAL0186825.1"/>
    </source>
</evidence>
<sequence>YSMSCDIEPPSESVCKKNGGIIKRMSEESGYSSAGTSHSKSFEQPRLSQFKDSFKDGADSLSLTSAGSSGSDADETSLSLLNSPESGSQR</sequence>
<dbReference type="Proteomes" id="UP001529510">
    <property type="component" value="Unassembled WGS sequence"/>
</dbReference>
<gene>
    <name evidence="2" type="ORF">M9458_018495</name>
</gene>
<accession>A0ABD0QKT3</accession>
<proteinExistence type="predicted"/>
<comment type="caution">
    <text evidence="2">The sequence shown here is derived from an EMBL/GenBank/DDBJ whole genome shotgun (WGS) entry which is preliminary data.</text>
</comment>
<feature type="compositionally biased region" description="Polar residues" evidence="1">
    <location>
        <begin position="29"/>
        <end position="39"/>
    </location>
</feature>
<protein>
    <submittedName>
        <fullName evidence="2">Uncharacterized protein</fullName>
    </submittedName>
</protein>
<dbReference type="EMBL" id="JAMKFB020000008">
    <property type="protein sequence ID" value="KAL0186825.1"/>
    <property type="molecule type" value="Genomic_DNA"/>
</dbReference>
<name>A0ABD0QKT3_CIRMR</name>
<keyword evidence="3" id="KW-1185">Reference proteome</keyword>
<feature type="compositionally biased region" description="Polar residues" evidence="1">
    <location>
        <begin position="78"/>
        <end position="90"/>
    </location>
</feature>
<reference evidence="2 3" key="1">
    <citation type="submission" date="2024-05" db="EMBL/GenBank/DDBJ databases">
        <title>Genome sequencing and assembly of Indian major carp, Cirrhinus mrigala (Hamilton, 1822).</title>
        <authorList>
            <person name="Mohindra V."/>
            <person name="Chowdhury L.M."/>
            <person name="Lal K."/>
            <person name="Jena J.K."/>
        </authorList>
    </citation>
    <scope>NUCLEOTIDE SEQUENCE [LARGE SCALE GENOMIC DNA]</scope>
    <source>
        <strain evidence="2">CM1030</strain>
        <tissue evidence="2">Blood</tissue>
    </source>
</reference>
<organism evidence="2 3">
    <name type="scientific">Cirrhinus mrigala</name>
    <name type="common">Mrigala</name>
    <dbReference type="NCBI Taxonomy" id="683832"/>
    <lineage>
        <taxon>Eukaryota</taxon>
        <taxon>Metazoa</taxon>
        <taxon>Chordata</taxon>
        <taxon>Craniata</taxon>
        <taxon>Vertebrata</taxon>
        <taxon>Euteleostomi</taxon>
        <taxon>Actinopterygii</taxon>
        <taxon>Neopterygii</taxon>
        <taxon>Teleostei</taxon>
        <taxon>Ostariophysi</taxon>
        <taxon>Cypriniformes</taxon>
        <taxon>Cyprinidae</taxon>
        <taxon>Labeoninae</taxon>
        <taxon>Labeonini</taxon>
        <taxon>Cirrhinus</taxon>
    </lineage>
</organism>
<dbReference type="AlphaFoldDB" id="A0ABD0QKT3"/>
<feature type="non-terminal residue" evidence="2">
    <location>
        <position position="90"/>
    </location>
</feature>
<feature type="non-terminal residue" evidence="2">
    <location>
        <position position="1"/>
    </location>
</feature>
<evidence type="ECO:0000313" key="3">
    <source>
        <dbReference type="Proteomes" id="UP001529510"/>
    </source>
</evidence>
<feature type="region of interest" description="Disordered" evidence="1">
    <location>
        <begin position="1"/>
        <end position="90"/>
    </location>
</feature>
<evidence type="ECO:0000256" key="1">
    <source>
        <dbReference type="SAM" id="MobiDB-lite"/>
    </source>
</evidence>
<feature type="compositionally biased region" description="Low complexity" evidence="1">
    <location>
        <begin position="59"/>
        <end position="71"/>
    </location>
</feature>